<sequence length="567" mass="63270">MWVYEAVPCHSECSDNAWVTEAWSVCAINAVDDLPACGEGVQSRKIRCVKRGSEGHGTSLDDTLCDAEEMPFRAQTCFLPCPSECVMSHWGPWTECPTPCEQDTVRKRTRYMLRPPASNQTCPEDVQSEPCVLNGTCFTYQYNVSNWSTCQLSENAVCGEGTRTRFLDCVRSDGKVVEPSVCEERGLETQWELVVSCFVECPVNCILSEWSAWTECSHTCGSQGQVVRTRSVLQAAHEEGRPCPSQLSQTKPCPIRPCYTWHLGEWSPCRVEGAECGEGVRERNLSCMVHWGDWLDASSPKPVEDERCGDRLNKESEQELLLPCFVPCPGDCHLTEWSSWSSCQLTCLEGRSFETVGRQARSRAVVVQVLENQESCPHQVFETRSCKGGKCHSYEWRTSGWRDNERSVWCQRSDGVNVTGGCFLQNQPTTVRHCHPPCTKPFSHCTQSGVCGCERGYTEVMTTHGFLDYCTKTPGADNKKADVKTNSGRMKPGPSHIQDFFGQWSLRPVGPDGRIKLWVYGVTAGGFLLILLIISVSFLFCTPPSQTKSSCPPQKPLTLAYDGDVDM</sequence>
<keyword evidence="13" id="KW-1185">Reference proteome</keyword>
<comment type="subcellular location">
    <subcellularLocation>
        <location evidence="1">Membrane</location>
        <topology evidence="1">Single-pass type I membrane protein</topology>
    </subcellularLocation>
</comment>
<dbReference type="Pfam" id="PF23308">
    <property type="entry name" value="TSP1_TSH7A-B_C"/>
    <property type="match status" value="1"/>
</dbReference>
<evidence type="ECO:0000256" key="2">
    <source>
        <dbReference type="ARBA" id="ARBA00022692"/>
    </source>
</evidence>
<dbReference type="SMART" id="SM00209">
    <property type="entry name" value="TSP1"/>
    <property type="match status" value="6"/>
</dbReference>
<evidence type="ECO:0000256" key="6">
    <source>
        <dbReference type="ARBA" id="ARBA00023136"/>
    </source>
</evidence>
<keyword evidence="5 9" id="KW-1133">Transmembrane helix</keyword>
<evidence type="ECO:0000313" key="12">
    <source>
        <dbReference type="EMBL" id="KAL2081498.1"/>
    </source>
</evidence>
<keyword evidence="4" id="KW-0677">Repeat</keyword>
<name>A0ABD1J6B5_9TELE</name>
<dbReference type="FunFam" id="2.20.100.10:FF:000017">
    <property type="entry name" value="Thrombospondin type 1 domain containing 7A"/>
    <property type="match status" value="1"/>
</dbReference>
<reference evidence="12 13" key="1">
    <citation type="submission" date="2024-09" db="EMBL/GenBank/DDBJ databases">
        <title>A chromosome-level genome assembly of Gray's grenadier anchovy, Coilia grayii.</title>
        <authorList>
            <person name="Fu Z."/>
        </authorList>
    </citation>
    <scope>NUCLEOTIDE SEQUENCE [LARGE SCALE GENOMIC DNA]</scope>
    <source>
        <strain evidence="12">G4</strain>
        <tissue evidence="12">Muscle</tissue>
    </source>
</reference>
<evidence type="ECO:0000259" key="11">
    <source>
        <dbReference type="Pfam" id="PF23308"/>
    </source>
</evidence>
<dbReference type="PROSITE" id="PS50092">
    <property type="entry name" value="TSP1"/>
    <property type="match status" value="3"/>
</dbReference>
<evidence type="ECO:0000256" key="5">
    <source>
        <dbReference type="ARBA" id="ARBA00022989"/>
    </source>
</evidence>
<keyword evidence="3" id="KW-0732">Signal</keyword>
<keyword evidence="6 9" id="KW-0472">Membrane</keyword>
<keyword evidence="2 9" id="KW-0812">Transmembrane</keyword>
<dbReference type="Gene3D" id="2.20.100.10">
    <property type="entry name" value="Thrombospondin type-1 (TSP1) repeat"/>
    <property type="match status" value="3"/>
</dbReference>
<dbReference type="PANTHER" id="PTHR11311:SF7">
    <property type="entry name" value="THROMBOSPONDIN TYPE-1 DOMAIN-CONTAINING PROTEIN 7B"/>
    <property type="match status" value="1"/>
</dbReference>
<keyword evidence="8" id="KW-0325">Glycoprotein</keyword>
<dbReference type="InterPro" id="IPR036383">
    <property type="entry name" value="TSP1_rpt_sf"/>
</dbReference>
<evidence type="ECO:0000259" key="10">
    <source>
        <dbReference type="Pfam" id="PF19028"/>
    </source>
</evidence>
<evidence type="ECO:0008006" key="14">
    <source>
        <dbReference type="Google" id="ProtNLM"/>
    </source>
</evidence>
<feature type="transmembrane region" description="Helical" evidence="9">
    <location>
        <begin position="517"/>
        <end position="540"/>
    </location>
</feature>
<evidence type="ECO:0000256" key="3">
    <source>
        <dbReference type="ARBA" id="ARBA00022729"/>
    </source>
</evidence>
<feature type="domain" description="Thrombospondin type-1" evidence="11">
    <location>
        <begin position="436"/>
        <end position="475"/>
    </location>
</feature>
<evidence type="ECO:0000256" key="1">
    <source>
        <dbReference type="ARBA" id="ARBA00004479"/>
    </source>
</evidence>
<accession>A0ABD1J6B5</accession>
<evidence type="ECO:0000313" key="13">
    <source>
        <dbReference type="Proteomes" id="UP001591681"/>
    </source>
</evidence>
<evidence type="ECO:0000256" key="7">
    <source>
        <dbReference type="ARBA" id="ARBA00023157"/>
    </source>
</evidence>
<evidence type="ECO:0000256" key="4">
    <source>
        <dbReference type="ARBA" id="ARBA00022737"/>
    </source>
</evidence>
<dbReference type="InterPro" id="IPR000884">
    <property type="entry name" value="TSP1_rpt"/>
</dbReference>
<feature type="domain" description="Spondin-like TSP1" evidence="10">
    <location>
        <begin position="332"/>
        <end position="391"/>
    </location>
</feature>
<evidence type="ECO:0000256" key="8">
    <source>
        <dbReference type="ARBA" id="ARBA00023180"/>
    </source>
</evidence>
<dbReference type="SUPFAM" id="SSF82895">
    <property type="entry name" value="TSP-1 type 1 repeat"/>
    <property type="match status" value="5"/>
</dbReference>
<dbReference type="FunFam" id="2.20.100.10:FF:000027">
    <property type="entry name" value="Thrombospondin type 1 domain containing 7A"/>
    <property type="match status" value="1"/>
</dbReference>
<dbReference type="InterPro" id="IPR056991">
    <property type="entry name" value="TSP1_TSH7A-B_C"/>
</dbReference>
<dbReference type="InterPro" id="IPR044004">
    <property type="entry name" value="TSP1_spondin_dom"/>
</dbReference>
<feature type="domain" description="Spondin-like TSP1" evidence="10">
    <location>
        <begin position="205"/>
        <end position="258"/>
    </location>
</feature>
<keyword evidence="7" id="KW-1015">Disulfide bond</keyword>
<evidence type="ECO:0000256" key="9">
    <source>
        <dbReference type="SAM" id="Phobius"/>
    </source>
</evidence>
<dbReference type="InterPro" id="IPR051418">
    <property type="entry name" value="Spondin/Thrombospondin_T1"/>
</dbReference>
<dbReference type="EMBL" id="JBHFQA010000020">
    <property type="protein sequence ID" value="KAL2081498.1"/>
    <property type="molecule type" value="Genomic_DNA"/>
</dbReference>
<dbReference type="Pfam" id="PF19030">
    <property type="entry name" value="TSP1_ADAMTS"/>
    <property type="match status" value="1"/>
</dbReference>
<dbReference type="Pfam" id="PF00090">
    <property type="entry name" value="TSP_1"/>
    <property type="match status" value="2"/>
</dbReference>
<dbReference type="Proteomes" id="UP001591681">
    <property type="component" value="Unassembled WGS sequence"/>
</dbReference>
<dbReference type="GO" id="GO:0016020">
    <property type="term" value="C:membrane"/>
    <property type="evidence" value="ECO:0007669"/>
    <property type="project" value="UniProtKB-SubCell"/>
</dbReference>
<protein>
    <recommendedName>
        <fullName evidence="14">Thrombospondin type-1 domain-containing protein 7B-like</fullName>
    </recommendedName>
</protein>
<organism evidence="12 13">
    <name type="scientific">Coilia grayii</name>
    <name type="common">Gray's grenadier anchovy</name>
    <dbReference type="NCBI Taxonomy" id="363190"/>
    <lineage>
        <taxon>Eukaryota</taxon>
        <taxon>Metazoa</taxon>
        <taxon>Chordata</taxon>
        <taxon>Craniata</taxon>
        <taxon>Vertebrata</taxon>
        <taxon>Euteleostomi</taxon>
        <taxon>Actinopterygii</taxon>
        <taxon>Neopterygii</taxon>
        <taxon>Teleostei</taxon>
        <taxon>Clupei</taxon>
        <taxon>Clupeiformes</taxon>
        <taxon>Clupeoidei</taxon>
        <taxon>Engraulidae</taxon>
        <taxon>Coilinae</taxon>
        <taxon>Coilia</taxon>
    </lineage>
</organism>
<proteinExistence type="predicted"/>
<dbReference type="FunFam" id="2.20.100.10:FF:000018">
    <property type="entry name" value="Thrombospondin type 1 domain containing 7A"/>
    <property type="match status" value="1"/>
</dbReference>
<dbReference type="Pfam" id="PF19028">
    <property type="entry name" value="TSP1_spondin"/>
    <property type="match status" value="2"/>
</dbReference>
<comment type="caution">
    <text evidence="12">The sequence shown here is derived from an EMBL/GenBank/DDBJ whole genome shotgun (WGS) entry which is preliminary data.</text>
</comment>
<dbReference type="AlphaFoldDB" id="A0ABD1J6B5"/>
<gene>
    <name evidence="12" type="ORF">ACEWY4_023351</name>
</gene>
<dbReference type="PANTHER" id="PTHR11311">
    <property type="entry name" value="SPONDIN"/>
    <property type="match status" value="1"/>
</dbReference>